<accession>A0AAQ2ZFR6</accession>
<sequence>MIEVILECLRTIWEHLIYAIKTALPTVNLRSLVLKVLTEIYHVYIPMNVNIKAYASMYRNINAERTAFGSSEIQFAHARNLPSSDNCFYDLFNPIYSLT</sequence>
<reference evidence="1 2" key="1">
    <citation type="submission" date="2018-08" db="EMBL/GenBank/DDBJ databases">
        <authorList>
            <person name="Lorentzen P. G. S. M."/>
        </authorList>
    </citation>
    <scope>NUCLEOTIDE SEQUENCE [LARGE SCALE GENOMIC DNA]</scope>
    <source>
        <strain evidence="1 2">CRBO_1381</strain>
    </source>
</reference>
<dbReference type="EMBL" id="LR031358">
    <property type="protein sequence ID" value="VDB98049.1"/>
    <property type="molecule type" value="Genomic_DNA"/>
</dbReference>
<dbReference type="Proteomes" id="UP000294726">
    <property type="component" value="Chromosome"/>
</dbReference>
<name>A0AAQ2ZFR6_OENOE</name>
<evidence type="ECO:0000313" key="2">
    <source>
        <dbReference type="Proteomes" id="UP000294726"/>
    </source>
</evidence>
<dbReference type="AlphaFoldDB" id="A0AAQ2ZFR6"/>
<protein>
    <submittedName>
        <fullName evidence="1">Uncharacterized protein</fullName>
    </submittedName>
</protein>
<evidence type="ECO:0000313" key="1">
    <source>
        <dbReference type="EMBL" id="VDB98049.1"/>
    </source>
</evidence>
<gene>
    <name evidence="1" type="ORF">OENI_0907</name>
</gene>
<organism evidence="1 2">
    <name type="scientific">Oenococcus oeni</name>
    <name type="common">Leuconostoc oenos</name>
    <dbReference type="NCBI Taxonomy" id="1247"/>
    <lineage>
        <taxon>Bacteria</taxon>
        <taxon>Bacillati</taxon>
        <taxon>Bacillota</taxon>
        <taxon>Bacilli</taxon>
        <taxon>Lactobacillales</taxon>
        <taxon>Lactobacillaceae</taxon>
        <taxon>Oenococcus</taxon>
    </lineage>
</organism>
<proteinExistence type="predicted"/>